<name>A0A4R3MDC8_9HYPH</name>
<dbReference type="RefSeq" id="WP_132805670.1">
    <property type="nucleotide sequence ID" value="NZ_SMAK01000003.1"/>
</dbReference>
<reference evidence="1 2" key="1">
    <citation type="submission" date="2019-03" db="EMBL/GenBank/DDBJ databases">
        <title>Genomic Encyclopedia of Type Strains, Phase IV (KMG-IV): sequencing the most valuable type-strain genomes for metagenomic binning, comparative biology and taxonomic classification.</title>
        <authorList>
            <person name="Goeker M."/>
        </authorList>
    </citation>
    <scope>NUCLEOTIDE SEQUENCE [LARGE SCALE GENOMIC DNA]</scope>
    <source>
        <strain evidence="1 2">DSM 19345</strain>
    </source>
</reference>
<gene>
    <name evidence="1" type="ORF">EDC22_10364</name>
</gene>
<protein>
    <recommendedName>
        <fullName evidence="3">Sulfotransferase family protein</fullName>
    </recommendedName>
</protein>
<evidence type="ECO:0008006" key="3">
    <source>
        <dbReference type="Google" id="ProtNLM"/>
    </source>
</evidence>
<organism evidence="1 2">
    <name type="scientific">Tepidamorphus gemmatus</name>
    <dbReference type="NCBI Taxonomy" id="747076"/>
    <lineage>
        <taxon>Bacteria</taxon>
        <taxon>Pseudomonadati</taxon>
        <taxon>Pseudomonadota</taxon>
        <taxon>Alphaproteobacteria</taxon>
        <taxon>Hyphomicrobiales</taxon>
        <taxon>Tepidamorphaceae</taxon>
        <taxon>Tepidamorphus</taxon>
    </lineage>
</organism>
<proteinExistence type="predicted"/>
<dbReference type="Gene3D" id="3.40.50.300">
    <property type="entry name" value="P-loop containing nucleotide triphosphate hydrolases"/>
    <property type="match status" value="1"/>
</dbReference>
<comment type="caution">
    <text evidence="1">The sequence shown here is derived from an EMBL/GenBank/DDBJ whole genome shotgun (WGS) entry which is preliminary data.</text>
</comment>
<evidence type="ECO:0000313" key="2">
    <source>
        <dbReference type="Proteomes" id="UP000295678"/>
    </source>
</evidence>
<dbReference type="Proteomes" id="UP000295678">
    <property type="component" value="Unassembled WGS sequence"/>
</dbReference>
<dbReference type="EMBL" id="SMAK01000003">
    <property type="protein sequence ID" value="TCT11754.1"/>
    <property type="molecule type" value="Genomic_DNA"/>
</dbReference>
<dbReference type="AlphaFoldDB" id="A0A4R3MDC8"/>
<sequence>MLYIHIGLHKTGSTFLQFCLDANRRRLARHGYVYPYIADDRYYRFQHVVLARAIAAGDIEFPAQIVRDGFAAAGNVILSAERLAPISARHENTLARWLDLCRQGGRGVKAIVYLRRQDLYAQSLYRHAVRAPETRLTLTFQDFLAQRRPRLDYWTMLQPWYRLVGPGNLVVRPYEPGQWQGNDLLADFLHAIGLADAKRLKVPRSPANRSYNARMVELLRLTNPSRDKAAQQRFLKLVETALPEDWVFETRGERSSYLSPEEQRSFMAAYEKTNALIASHWLGRADGILFREPLDEVDRRPDLSAGAIRALQDRLARSSIDVQLAHAG</sequence>
<evidence type="ECO:0000313" key="1">
    <source>
        <dbReference type="EMBL" id="TCT11754.1"/>
    </source>
</evidence>
<accession>A0A4R3MDC8</accession>
<dbReference type="InterPro" id="IPR027417">
    <property type="entry name" value="P-loop_NTPase"/>
</dbReference>
<keyword evidence="2" id="KW-1185">Reference proteome</keyword>
<dbReference type="SUPFAM" id="SSF52540">
    <property type="entry name" value="P-loop containing nucleoside triphosphate hydrolases"/>
    <property type="match status" value="1"/>
</dbReference>
<dbReference type="OrthoDB" id="8447154at2"/>